<evidence type="ECO:0000313" key="2">
    <source>
        <dbReference type="EMBL" id="CAI3981786.1"/>
    </source>
</evidence>
<name>A0A9P1FMX3_9DINO</name>
<dbReference type="EMBL" id="CAMXCT030000662">
    <property type="protein sequence ID" value="CAL4769098.1"/>
    <property type="molecule type" value="Genomic_DNA"/>
</dbReference>
<feature type="region of interest" description="Disordered" evidence="1">
    <location>
        <begin position="528"/>
        <end position="566"/>
    </location>
</feature>
<dbReference type="Proteomes" id="UP001152797">
    <property type="component" value="Unassembled WGS sequence"/>
</dbReference>
<evidence type="ECO:0000313" key="4">
    <source>
        <dbReference type="Proteomes" id="UP001152797"/>
    </source>
</evidence>
<gene>
    <name evidence="2" type="ORF">C1SCF055_LOCUS9546</name>
</gene>
<sequence>MMARNLCNNHHTHVGSDEHAMAYHADGEEENLERPAKRIRSDQSRFKRRRISQVPPVDTNKVAVLDIPISGHESVDPNPETNVSGPIAPVPSRSEPWKNVLDAARSLPNSESVPMNVRDLSLGDNGPTDEPESAVRAVVGGFVDFAVGSAMSCCDDQFSLCFSGNESRTVEVQRVDTELGWWQQVAAFKNDPISKELPEPPWYLRLYEVTAQVVFHHGNFIGLFSAHISVMVFVTVSAGYTAAAALAGAATVLEMTKAGRSAMEILGWRRPERTMLSAAEKTFNCHLWIGFTWRPCVLGMAGDLLVLSGRFVEEARLMESAHVSVQDFYASVALLVGDPLQLCFHSAEEAQSFAMEVTKRACLKKDMMKLADQAKDLRESLSSATLSSDRSKQNPSSRSSRRPSKTAEKQKEAQAQAQALRTRLAVPKGVPMYTLSPCASGDLHVDEIPRLPVPSFKAPALAPPPVAPLTIPRESSESSLQAEMPKNPQIPTLKINRANSCPSPSKLQLSGDSSTASLSSDFAELARRGSTGSLGDGDDGGRFGAERTSLRRHSETPQMLITSPRDPESFASKVFMGLGLDSAKASLVAQKRVDVLKTKLEAAKGNSSCSSSPSMAPSV</sequence>
<feature type="compositionally biased region" description="Basic and acidic residues" evidence="1">
    <location>
        <begin position="539"/>
        <end position="555"/>
    </location>
</feature>
<dbReference type="EMBL" id="CAMXCT020000662">
    <property type="protein sequence ID" value="CAL1135161.1"/>
    <property type="molecule type" value="Genomic_DNA"/>
</dbReference>
<feature type="compositionally biased region" description="Low complexity" evidence="1">
    <location>
        <begin position="381"/>
        <end position="398"/>
    </location>
</feature>
<evidence type="ECO:0000256" key="1">
    <source>
        <dbReference type="SAM" id="MobiDB-lite"/>
    </source>
</evidence>
<reference evidence="3" key="2">
    <citation type="submission" date="2024-04" db="EMBL/GenBank/DDBJ databases">
        <authorList>
            <person name="Chen Y."/>
            <person name="Shah S."/>
            <person name="Dougan E. K."/>
            <person name="Thang M."/>
            <person name="Chan C."/>
        </authorList>
    </citation>
    <scope>NUCLEOTIDE SEQUENCE [LARGE SCALE GENOMIC DNA]</scope>
</reference>
<dbReference type="EMBL" id="CAMXCT010000662">
    <property type="protein sequence ID" value="CAI3981786.1"/>
    <property type="molecule type" value="Genomic_DNA"/>
</dbReference>
<accession>A0A9P1FMX3</accession>
<comment type="caution">
    <text evidence="2">The sequence shown here is derived from an EMBL/GenBank/DDBJ whole genome shotgun (WGS) entry which is preliminary data.</text>
</comment>
<dbReference type="OrthoDB" id="445168at2759"/>
<evidence type="ECO:0000313" key="3">
    <source>
        <dbReference type="EMBL" id="CAL1135161.1"/>
    </source>
</evidence>
<feature type="region of interest" description="Disordered" evidence="1">
    <location>
        <begin position="27"/>
        <end position="50"/>
    </location>
</feature>
<dbReference type="AlphaFoldDB" id="A0A9P1FMX3"/>
<proteinExistence type="predicted"/>
<feature type="region of interest" description="Disordered" evidence="1">
    <location>
        <begin position="467"/>
        <end position="515"/>
    </location>
</feature>
<feature type="compositionally biased region" description="Polar residues" evidence="1">
    <location>
        <begin position="497"/>
        <end position="508"/>
    </location>
</feature>
<keyword evidence="4" id="KW-1185">Reference proteome</keyword>
<organism evidence="2">
    <name type="scientific">Cladocopium goreaui</name>
    <dbReference type="NCBI Taxonomy" id="2562237"/>
    <lineage>
        <taxon>Eukaryota</taxon>
        <taxon>Sar</taxon>
        <taxon>Alveolata</taxon>
        <taxon>Dinophyceae</taxon>
        <taxon>Suessiales</taxon>
        <taxon>Symbiodiniaceae</taxon>
        <taxon>Cladocopium</taxon>
    </lineage>
</organism>
<reference evidence="2" key="1">
    <citation type="submission" date="2022-10" db="EMBL/GenBank/DDBJ databases">
        <authorList>
            <person name="Chen Y."/>
            <person name="Dougan E. K."/>
            <person name="Chan C."/>
            <person name="Rhodes N."/>
            <person name="Thang M."/>
        </authorList>
    </citation>
    <scope>NUCLEOTIDE SEQUENCE</scope>
</reference>
<protein>
    <submittedName>
        <fullName evidence="2">Uncharacterized protein</fullName>
    </submittedName>
</protein>
<feature type="compositionally biased region" description="Basic and acidic residues" evidence="1">
    <location>
        <begin position="32"/>
        <end position="45"/>
    </location>
</feature>
<feature type="region of interest" description="Disordered" evidence="1">
    <location>
        <begin position="381"/>
        <end position="414"/>
    </location>
</feature>